<evidence type="ECO:0000256" key="4">
    <source>
        <dbReference type="ARBA" id="ARBA00023136"/>
    </source>
</evidence>
<dbReference type="GO" id="GO:0016020">
    <property type="term" value="C:membrane"/>
    <property type="evidence" value="ECO:0007669"/>
    <property type="project" value="UniProtKB-SubCell"/>
</dbReference>
<evidence type="ECO:0000256" key="2">
    <source>
        <dbReference type="ARBA" id="ARBA00022692"/>
    </source>
</evidence>
<dbReference type="OrthoDB" id="9810601at2"/>
<keyword evidence="4 5" id="KW-0472">Membrane</keyword>
<protein>
    <recommendedName>
        <fullName evidence="8">CvpA family protein</fullName>
    </recommendedName>
</protein>
<keyword evidence="7" id="KW-1185">Reference proteome</keyword>
<evidence type="ECO:0000256" key="3">
    <source>
        <dbReference type="ARBA" id="ARBA00022989"/>
    </source>
</evidence>
<sequence length="168" mass="18408">MTEIDWIICALLVLSTVVGIMRGVIREVLSIVGWVAGFMLSMSFAGEIADRVPLDSIGYIPRVIIAAVLILVACLFVVGLFGFILRKMLEVAALTFEDRILGAAFGFVRGIIVVAACVFFFGLSQSLSSSRMWQQSVMIGPAETVIEWSMPYMPEWIRALRGTKVTGL</sequence>
<dbReference type="PATRIC" id="fig|742823.3.peg.112"/>
<dbReference type="InterPro" id="IPR052719">
    <property type="entry name" value="CvpA-like"/>
</dbReference>
<reference evidence="6 7" key="1">
    <citation type="submission" date="2012-05" db="EMBL/GenBank/DDBJ databases">
        <title>The Genome Sequence of Sutterella wadsworthensis 2_1_59BFAA.</title>
        <authorList>
            <consortium name="The Broad Institute Genome Sequencing Platform"/>
            <person name="Earl A."/>
            <person name="Ward D."/>
            <person name="Feldgarden M."/>
            <person name="Gevers D."/>
            <person name="Daigneault M."/>
            <person name="Strauss J."/>
            <person name="Allen-Vercoe E."/>
            <person name="Walker B."/>
            <person name="Young S.K."/>
            <person name="Zeng Q."/>
            <person name="Gargeya S."/>
            <person name="Fitzgerald M."/>
            <person name="Haas B."/>
            <person name="Abouelleil A."/>
            <person name="Alvarado L."/>
            <person name="Arachchi H.M."/>
            <person name="Berlin A.M."/>
            <person name="Chapman S.B."/>
            <person name="Goldberg J."/>
            <person name="Griggs A."/>
            <person name="Gujja S."/>
            <person name="Hansen M."/>
            <person name="Howarth C."/>
            <person name="Imamovic A."/>
            <person name="Larimer J."/>
            <person name="McCowen C."/>
            <person name="Montmayeur A."/>
            <person name="Murphy C."/>
            <person name="Neiman D."/>
            <person name="Pearson M."/>
            <person name="Priest M."/>
            <person name="Roberts A."/>
            <person name="Saif S."/>
            <person name="Shea T."/>
            <person name="Sisk P."/>
            <person name="Sykes S."/>
            <person name="Wortman J."/>
            <person name="Nusbaum C."/>
            <person name="Birren B."/>
        </authorList>
    </citation>
    <scope>NUCLEOTIDE SEQUENCE [LARGE SCALE GENOMIC DNA]</scope>
    <source>
        <strain evidence="6 7">2_1_59BFAA</strain>
    </source>
</reference>
<dbReference type="Proteomes" id="UP000005835">
    <property type="component" value="Unassembled WGS sequence"/>
</dbReference>
<feature type="transmembrane region" description="Helical" evidence="5">
    <location>
        <begin position="31"/>
        <end position="49"/>
    </location>
</feature>
<dbReference type="EMBL" id="ADMG01000006">
    <property type="protein sequence ID" value="EKB32260.1"/>
    <property type="molecule type" value="Genomic_DNA"/>
</dbReference>
<evidence type="ECO:0000313" key="6">
    <source>
        <dbReference type="EMBL" id="EKB32260.1"/>
    </source>
</evidence>
<evidence type="ECO:0000256" key="5">
    <source>
        <dbReference type="SAM" id="Phobius"/>
    </source>
</evidence>
<organism evidence="6 7">
    <name type="scientific">Sutterella wadsworthensis 2_1_59BFAA</name>
    <dbReference type="NCBI Taxonomy" id="742823"/>
    <lineage>
        <taxon>Bacteria</taxon>
        <taxon>Pseudomonadati</taxon>
        <taxon>Pseudomonadota</taxon>
        <taxon>Betaproteobacteria</taxon>
        <taxon>Burkholderiales</taxon>
        <taxon>Sutterellaceae</taxon>
        <taxon>Sutterella</taxon>
    </lineage>
</organism>
<evidence type="ECO:0008006" key="8">
    <source>
        <dbReference type="Google" id="ProtNLM"/>
    </source>
</evidence>
<comment type="caution">
    <text evidence="6">The sequence shown here is derived from an EMBL/GenBank/DDBJ whole genome shotgun (WGS) entry which is preliminary data.</text>
</comment>
<keyword evidence="2 5" id="KW-0812">Transmembrane</keyword>
<dbReference type="InterPro" id="IPR003825">
    <property type="entry name" value="Colicin-V_CvpA"/>
</dbReference>
<feature type="transmembrane region" description="Helical" evidence="5">
    <location>
        <begin position="61"/>
        <end position="85"/>
    </location>
</feature>
<dbReference type="RefSeq" id="WP_005433093.1">
    <property type="nucleotide sequence ID" value="NZ_JH815513.1"/>
</dbReference>
<feature type="transmembrane region" description="Helical" evidence="5">
    <location>
        <begin position="100"/>
        <end position="123"/>
    </location>
</feature>
<proteinExistence type="predicted"/>
<keyword evidence="3 5" id="KW-1133">Transmembrane helix</keyword>
<dbReference type="PANTHER" id="PTHR36926:SF1">
    <property type="entry name" value="COLICIN V PRODUCTION PROTEIN"/>
    <property type="match status" value="1"/>
</dbReference>
<dbReference type="STRING" id="742823.HMPREF9465_00110"/>
<dbReference type="GO" id="GO:0009403">
    <property type="term" value="P:toxin biosynthetic process"/>
    <property type="evidence" value="ECO:0007669"/>
    <property type="project" value="InterPro"/>
</dbReference>
<dbReference type="HOGENOM" id="CLU_092720_2_1_4"/>
<accession>K1JKY9</accession>
<evidence type="ECO:0000256" key="1">
    <source>
        <dbReference type="ARBA" id="ARBA00004141"/>
    </source>
</evidence>
<evidence type="ECO:0000313" key="7">
    <source>
        <dbReference type="Proteomes" id="UP000005835"/>
    </source>
</evidence>
<dbReference type="AlphaFoldDB" id="K1JKY9"/>
<dbReference type="PANTHER" id="PTHR36926">
    <property type="entry name" value="COLICIN V PRODUCTION PROTEIN"/>
    <property type="match status" value="1"/>
</dbReference>
<comment type="subcellular location">
    <subcellularLocation>
        <location evidence="1">Membrane</location>
        <topology evidence="1">Multi-pass membrane protein</topology>
    </subcellularLocation>
</comment>
<feature type="transmembrane region" description="Helical" evidence="5">
    <location>
        <begin position="7"/>
        <end position="25"/>
    </location>
</feature>
<dbReference type="eggNOG" id="COG1286">
    <property type="taxonomic scope" value="Bacteria"/>
</dbReference>
<name>K1JKY9_9BURK</name>
<dbReference type="Pfam" id="PF02674">
    <property type="entry name" value="Colicin_V"/>
    <property type="match status" value="1"/>
</dbReference>
<gene>
    <name evidence="6" type="ORF">HMPREF9465_00110</name>
</gene>